<gene>
    <name evidence="2" type="ORF">CLOSTHATH_05172</name>
</gene>
<dbReference type="InterPro" id="IPR027417">
    <property type="entry name" value="P-loop_NTPase"/>
</dbReference>
<evidence type="ECO:0000313" key="3">
    <source>
        <dbReference type="Proteomes" id="UP000004968"/>
    </source>
</evidence>
<dbReference type="HOGENOM" id="CLU_1437270_0_0_9"/>
<dbReference type="GO" id="GO:0005524">
    <property type="term" value="F:ATP binding"/>
    <property type="evidence" value="ECO:0007669"/>
    <property type="project" value="InterPro"/>
</dbReference>
<sequence>MEVTMTEDVLKIFSEPTAGWFAETFGKATKVQEEAWPAIAAGKPVLVSAPTGTGKTLSAFLVFIDRLSTLAREGRLEEKLYLIYVSPLKSLAGDIRENLRRPLDGIGREEGQQEITVGIRTGDTPQKERQRMVKHPPHILIITPESLYLMLTSRSGQSVVKTAEAVIIDELHALIDTKRGAHLMLSVAR</sequence>
<dbReference type="SMART" id="SM00487">
    <property type="entry name" value="DEXDc"/>
    <property type="match status" value="1"/>
</dbReference>
<dbReference type="GO" id="GO:0004386">
    <property type="term" value="F:helicase activity"/>
    <property type="evidence" value="ECO:0007669"/>
    <property type="project" value="UniProtKB-KW"/>
</dbReference>
<accession>D3ANH0</accession>
<evidence type="ECO:0000259" key="1">
    <source>
        <dbReference type="PROSITE" id="PS51192"/>
    </source>
</evidence>
<dbReference type="AlphaFoldDB" id="D3ANH0"/>
<dbReference type="EMBL" id="ACIO01000514">
    <property type="protein sequence ID" value="EFC96629.1"/>
    <property type="molecule type" value="Genomic_DNA"/>
</dbReference>
<proteinExistence type="predicted"/>
<dbReference type="InterPro" id="IPR011545">
    <property type="entry name" value="DEAD/DEAH_box_helicase_dom"/>
</dbReference>
<dbReference type="GO" id="GO:0003677">
    <property type="term" value="F:DNA binding"/>
    <property type="evidence" value="ECO:0007669"/>
    <property type="project" value="TreeGrafter"/>
</dbReference>
<feature type="domain" description="Helicase ATP-binding" evidence="1">
    <location>
        <begin position="36"/>
        <end position="186"/>
    </location>
</feature>
<keyword evidence="2" id="KW-0547">Nucleotide-binding</keyword>
<comment type="caution">
    <text evidence="2">The sequence shown here is derived from an EMBL/GenBank/DDBJ whole genome shotgun (WGS) entry which is preliminary data.</text>
</comment>
<dbReference type="Gene3D" id="3.40.50.300">
    <property type="entry name" value="P-loop containing nucleotide triphosphate hydrolases"/>
    <property type="match status" value="1"/>
</dbReference>
<keyword evidence="2" id="KW-0378">Hydrolase</keyword>
<protein>
    <submittedName>
        <fullName evidence="2">DEAD/DEAH box helicase</fullName>
    </submittedName>
</protein>
<dbReference type="InterPro" id="IPR052511">
    <property type="entry name" value="ATP-dep_Helicase"/>
</dbReference>
<dbReference type="InterPro" id="IPR014001">
    <property type="entry name" value="Helicase_ATP-bd"/>
</dbReference>
<dbReference type="PROSITE" id="PS51192">
    <property type="entry name" value="HELICASE_ATP_BIND_1"/>
    <property type="match status" value="1"/>
</dbReference>
<dbReference type="SUPFAM" id="SSF52540">
    <property type="entry name" value="P-loop containing nucleoside triphosphate hydrolases"/>
    <property type="match status" value="1"/>
</dbReference>
<keyword evidence="2" id="KW-0347">Helicase</keyword>
<organism evidence="2 3">
    <name type="scientific">Hungatella hathewayi DSM 13479</name>
    <dbReference type="NCBI Taxonomy" id="566550"/>
    <lineage>
        <taxon>Bacteria</taxon>
        <taxon>Bacillati</taxon>
        <taxon>Bacillota</taxon>
        <taxon>Clostridia</taxon>
        <taxon>Lachnospirales</taxon>
        <taxon>Lachnospiraceae</taxon>
        <taxon>Hungatella</taxon>
    </lineage>
</organism>
<evidence type="ECO:0000313" key="2">
    <source>
        <dbReference type="EMBL" id="EFC96629.1"/>
    </source>
</evidence>
<dbReference type="Proteomes" id="UP000004968">
    <property type="component" value="Unassembled WGS sequence"/>
</dbReference>
<dbReference type="PANTHER" id="PTHR47962:SF5">
    <property type="entry name" value="ATP-DEPENDENT HELICASE LHR-RELATED"/>
    <property type="match status" value="1"/>
</dbReference>
<reference evidence="2 3" key="1">
    <citation type="submission" date="2010-01" db="EMBL/GenBank/DDBJ databases">
        <authorList>
            <person name="Weinstock G."/>
            <person name="Sodergren E."/>
            <person name="Clifton S."/>
            <person name="Fulton L."/>
            <person name="Fulton B."/>
            <person name="Courtney L."/>
            <person name="Fronick C."/>
            <person name="Harrison M."/>
            <person name="Strong C."/>
            <person name="Farmer C."/>
            <person name="Delahaunty K."/>
            <person name="Markovic C."/>
            <person name="Hall O."/>
            <person name="Minx P."/>
            <person name="Tomlinson C."/>
            <person name="Mitreva M."/>
            <person name="Nelson J."/>
            <person name="Hou S."/>
            <person name="Wollam A."/>
            <person name="Pepin K.H."/>
            <person name="Johnson M."/>
            <person name="Bhonagiri V."/>
            <person name="Nash W.E."/>
            <person name="Warren W."/>
            <person name="Chinwalla A."/>
            <person name="Mardis E.R."/>
            <person name="Wilson R.K."/>
        </authorList>
    </citation>
    <scope>NUCLEOTIDE SEQUENCE [LARGE SCALE GENOMIC DNA]</scope>
    <source>
        <strain evidence="2 3">DSM 13479</strain>
    </source>
</reference>
<dbReference type="Pfam" id="PF00270">
    <property type="entry name" value="DEAD"/>
    <property type="match status" value="1"/>
</dbReference>
<keyword evidence="2" id="KW-0067">ATP-binding</keyword>
<dbReference type="GO" id="GO:0016887">
    <property type="term" value="F:ATP hydrolysis activity"/>
    <property type="evidence" value="ECO:0007669"/>
    <property type="project" value="TreeGrafter"/>
</dbReference>
<name>D3ANH0_9FIRM</name>
<feature type="non-terminal residue" evidence="2">
    <location>
        <position position="189"/>
    </location>
</feature>
<dbReference type="PANTHER" id="PTHR47962">
    <property type="entry name" value="ATP-DEPENDENT HELICASE LHR-RELATED-RELATED"/>
    <property type="match status" value="1"/>
</dbReference>